<feature type="domain" description="KAP NTPase" evidence="1">
    <location>
        <begin position="15"/>
        <end position="385"/>
    </location>
</feature>
<dbReference type="InterPro" id="IPR011646">
    <property type="entry name" value="KAP_P-loop"/>
</dbReference>
<dbReference type="Gene3D" id="3.40.50.300">
    <property type="entry name" value="P-loop containing nucleotide triphosphate hydrolases"/>
    <property type="match status" value="1"/>
</dbReference>
<dbReference type="PANTHER" id="PTHR22674">
    <property type="entry name" value="NTPASE, KAP FAMILY P-LOOP DOMAIN-CONTAINING 1"/>
    <property type="match status" value="1"/>
</dbReference>
<evidence type="ECO:0000313" key="3">
    <source>
        <dbReference type="Proteomes" id="UP001168537"/>
    </source>
</evidence>
<sequence length="622" mass="66960">MWPDNETDRDLLNFDGVAATVAELVAQASGRPVSIGISGAWGVGKSSMIKLTKVAFDRHQPKEGPSRYVFVEFNAWLYQGYDDARAALLEVIAAKLAEEAQARKTGLDKVNDFLKRVRWLRLIKLVAAPAASLALGLPPVGLAGPVAGLVKETLSGDLDATELAAGDQAAGELAAAASGLLDPKQSSTPPKEIQALRDDFEAALEALGITLVVLIDDLDRCLPSTTISTLEAIRLFLFLQNTAFVIAADDDMIRYAVRQHFHGLPDDSLVTNYFDKLIQIPIKVPGLGTQEVRAYLMMLFVENSTLSLPDKNKIRDAVAQQLKRAWQGKRVDRGFVQGLGVTLPADLVARLDTADRLAPLMATATGIAGNPRLIKRFLNALSIRMAISAAQGVGVNEAVLTKLLLFERLAPAGVYSELVAAVSSSDRGTPNFLEPWETAAVAGEELNLEGGWSDPPLIEWLALPPALANEDLRGALYVSREHAPLVFPEDRLSSEAAELLSALLEHPDMAHSLGDRLAPLAPADTSVMMRRLLDRAGQEQEWGAPPILDACLALAHSEPMHADSLAGFLIERPPNQIQASIVPKIGDQPWAGQVFTAWRSKGVSGPVKAAITRQETRGNLAK</sequence>
<evidence type="ECO:0000259" key="1">
    <source>
        <dbReference type="Pfam" id="PF07693"/>
    </source>
</evidence>
<gene>
    <name evidence="2" type="ORF">QWY29_07655</name>
</gene>
<dbReference type="EMBL" id="JAUHJR010000002">
    <property type="protein sequence ID" value="MDN4161227.1"/>
    <property type="molecule type" value="Genomic_DNA"/>
</dbReference>
<dbReference type="InterPro" id="IPR027417">
    <property type="entry name" value="P-loop_NTPase"/>
</dbReference>
<dbReference type="InterPro" id="IPR052754">
    <property type="entry name" value="NTPase_KAP_P-loop"/>
</dbReference>
<organism evidence="2 3">
    <name type="scientific">Nocardioides abyssi</name>
    <dbReference type="NCBI Taxonomy" id="3058370"/>
    <lineage>
        <taxon>Bacteria</taxon>
        <taxon>Bacillati</taxon>
        <taxon>Actinomycetota</taxon>
        <taxon>Actinomycetes</taxon>
        <taxon>Propionibacteriales</taxon>
        <taxon>Nocardioidaceae</taxon>
        <taxon>Nocardioides</taxon>
    </lineage>
</organism>
<reference evidence="2" key="1">
    <citation type="submission" date="2023-06" db="EMBL/GenBank/DDBJ databases">
        <title>Draft genome sequence of Nocardioides sp. SOB72.</title>
        <authorList>
            <person name="Zhang G."/>
        </authorList>
    </citation>
    <scope>NUCLEOTIDE SEQUENCE</scope>
    <source>
        <strain evidence="2">SOB72</strain>
    </source>
</reference>
<evidence type="ECO:0000313" key="2">
    <source>
        <dbReference type="EMBL" id="MDN4161227.1"/>
    </source>
</evidence>
<dbReference type="RefSeq" id="WP_277500418.1">
    <property type="nucleotide sequence ID" value="NZ_JAUHJR010000002.1"/>
</dbReference>
<comment type="caution">
    <text evidence="2">The sequence shown here is derived from an EMBL/GenBank/DDBJ whole genome shotgun (WGS) entry which is preliminary data.</text>
</comment>
<dbReference type="PANTHER" id="PTHR22674:SF6">
    <property type="entry name" value="NTPASE KAP FAMILY P-LOOP DOMAIN-CONTAINING PROTEIN 1"/>
    <property type="match status" value="1"/>
</dbReference>
<dbReference type="Proteomes" id="UP001168537">
    <property type="component" value="Unassembled WGS sequence"/>
</dbReference>
<dbReference type="SUPFAM" id="SSF52540">
    <property type="entry name" value="P-loop containing nucleoside triphosphate hydrolases"/>
    <property type="match status" value="1"/>
</dbReference>
<accession>A0ABT8ESU8</accession>
<dbReference type="Pfam" id="PF07693">
    <property type="entry name" value="KAP_NTPase"/>
    <property type="match status" value="1"/>
</dbReference>
<name>A0ABT8ESU8_9ACTN</name>
<keyword evidence="3" id="KW-1185">Reference proteome</keyword>
<proteinExistence type="predicted"/>
<protein>
    <submittedName>
        <fullName evidence="2">P-loop NTPase fold protein</fullName>
    </submittedName>
</protein>